<feature type="transmembrane region" description="Helical" evidence="8">
    <location>
        <begin position="258"/>
        <end position="291"/>
    </location>
</feature>
<comment type="subcellular location">
    <subcellularLocation>
        <location evidence="1">Cell membrane</location>
        <topology evidence="1">Multi-pass membrane protein</topology>
    </subcellularLocation>
</comment>
<dbReference type="InterPro" id="IPR000522">
    <property type="entry name" value="ABC_transptr_permease_BtuC"/>
</dbReference>
<evidence type="ECO:0000256" key="4">
    <source>
        <dbReference type="ARBA" id="ARBA00022475"/>
    </source>
</evidence>
<dbReference type="EMBL" id="CP106881">
    <property type="protein sequence ID" value="UYG50344.1"/>
    <property type="molecule type" value="Genomic_DNA"/>
</dbReference>
<dbReference type="RefSeq" id="WP_231041448.1">
    <property type="nucleotide sequence ID" value="NZ_CP106881.1"/>
</dbReference>
<accession>A0ABY6G7A5</accession>
<sequence length="355" mass="37389">MPSPAVKPPAAKLPAAKLPAAQLPAARPGATAPGSFVTAWAGALVALLALALWSLSVGVSDVSWNTLWSSSEDDMVAQVLLYSRVPRTLALVLAGSSMAVAGLLMQMLARNHFVEPSTVGTVESATLGMLMMALWAPDWSVWAKMGFAALMALAGTALFLAVLSRVKLRSAWIVPLVGLVLAGVIDAGATFFAYQHDMIQSLRAWANGDFSVVVEGRYEMLWLSLGVTLLACLAADRFTVAGLGESFATNLGLNYQRLVWQGLVVVAVVTACVVVTVGSIPFVGLIVPNVVRLIVGDNVRRSVLWVAMAGAGLTLLCDLIGRLVIAPYEIPVGTVMGVVGSALFLILIVRRRRIG</sequence>
<dbReference type="PANTHER" id="PTHR30472">
    <property type="entry name" value="FERRIC ENTEROBACTIN TRANSPORT SYSTEM PERMEASE PROTEIN"/>
    <property type="match status" value="1"/>
</dbReference>
<protein>
    <submittedName>
        <fullName evidence="9">Iron chelate uptake ABC transporter family permease subunit</fullName>
    </submittedName>
</protein>
<keyword evidence="6 8" id="KW-1133">Transmembrane helix</keyword>
<feature type="transmembrane region" description="Helical" evidence="8">
    <location>
        <begin position="303"/>
        <end position="324"/>
    </location>
</feature>
<feature type="transmembrane region" description="Helical" evidence="8">
    <location>
        <begin position="172"/>
        <end position="194"/>
    </location>
</feature>
<evidence type="ECO:0000313" key="10">
    <source>
        <dbReference type="Proteomes" id="UP001162800"/>
    </source>
</evidence>
<keyword evidence="3" id="KW-0813">Transport</keyword>
<keyword evidence="7 8" id="KW-0472">Membrane</keyword>
<evidence type="ECO:0000313" key="9">
    <source>
        <dbReference type="EMBL" id="UYG50344.1"/>
    </source>
</evidence>
<evidence type="ECO:0000256" key="1">
    <source>
        <dbReference type="ARBA" id="ARBA00004651"/>
    </source>
</evidence>
<dbReference type="Pfam" id="PF01032">
    <property type="entry name" value="FecCD"/>
    <property type="match status" value="1"/>
</dbReference>
<dbReference type="SUPFAM" id="SSF81345">
    <property type="entry name" value="ABC transporter involved in vitamin B12 uptake, BtuC"/>
    <property type="match status" value="1"/>
</dbReference>
<evidence type="ECO:0000256" key="8">
    <source>
        <dbReference type="SAM" id="Phobius"/>
    </source>
</evidence>
<dbReference type="Gene3D" id="1.10.3470.10">
    <property type="entry name" value="ABC transporter involved in vitamin B12 uptake, BtuC"/>
    <property type="match status" value="1"/>
</dbReference>
<dbReference type="InterPro" id="IPR037294">
    <property type="entry name" value="ABC_BtuC-like"/>
</dbReference>
<organism evidence="9 10">
    <name type="scientific">Comamonas endophytica</name>
    <dbReference type="NCBI Taxonomy" id="2949090"/>
    <lineage>
        <taxon>Bacteria</taxon>
        <taxon>Pseudomonadati</taxon>
        <taxon>Pseudomonadota</taxon>
        <taxon>Betaproteobacteria</taxon>
        <taxon>Burkholderiales</taxon>
        <taxon>Comamonadaceae</taxon>
        <taxon>Comamonas</taxon>
    </lineage>
</organism>
<dbReference type="PANTHER" id="PTHR30472:SF27">
    <property type="entry name" value="PETROBACTIN IMPORT SYSTEM PERMEASE PROTEIN YCLN"/>
    <property type="match status" value="1"/>
</dbReference>
<feature type="transmembrane region" description="Helical" evidence="8">
    <location>
        <begin position="330"/>
        <end position="349"/>
    </location>
</feature>
<evidence type="ECO:0000256" key="7">
    <source>
        <dbReference type="ARBA" id="ARBA00023136"/>
    </source>
</evidence>
<reference evidence="9" key="1">
    <citation type="submission" date="2022-09" db="EMBL/GenBank/DDBJ databases">
        <title>The complete genome of Acidovorax sp. 5MLIR.</title>
        <authorList>
            <person name="Liu L."/>
            <person name="Yue J."/>
            <person name="Yang F."/>
            <person name="Yuan J."/>
            <person name="Li L."/>
        </authorList>
    </citation>
    <scope>NUCLEOTIDE SEQUENCE</scope>
    <source>
        <strain evidence="9">5MLIR</strain>
    </source>
</reference>
<name>A0ABY6G7A5_9BURK</name>
<dbReference type="Proteomes" id="UP001162800">
    <property type="component" value="Chromosome"/>
</dbReference>
<keyword evidence="10" id="KW-1185">Reference proteome</keyword>
<evidence type="ECO:0000256" key="3">
    <source>
        <dbReference type="ARBA" id="ARBA00022448"/>
    </source>
</evidence>
<proteinExistence type="inferred from homology"/>
<evidence type="ECO:0000256" key="6">
    <source>
        <dbReference type="ARBA" id="ARBA00022989"/>
    </source>
</evidence>
<dbReference type="CDD" id="cd06550">
    <property type="entry name" value="TM_ABC_iron-siderophores_like"/>
    <property type="match status" value="1"/>
</dbReference>
<evidence type="ECO:0000256" key="2">
    <source>
        <dbReference type="ARBA" id="ARBA00007935"/>
    </source>
</evidence>
<feature type="transmembrane region" description="Helical" evidence="8">
    <location>
        <begin position="39"/>
        <end position="64"/>
    </location>
</feature>
<feature type="transmembrane region" description="Helical" evidence="8">
    <location>
        <begin position="85"/>
        <end position="105"/>
    </location>
</feature>
<keyword evidence="5 8" id="KW-0812">Transmembrane</keyword>
<evidence type="ECO:0000256" key="5">
    <source>
        <dbReference type="ARBA" id="ARBA00022692"/>
    </source>
</evidence>
<comment type="similarity">
    <text evidence="2">Belongs to the binding-protein-dependent transport system permease family. FecCD subfamily.</text>
</comment>
<keyword evidence="4" id="KW-1003">Cell membrane</keyword>
<gene>
    <name evidence="9" type="ORF">M9799_09520</name>
</gene>
<feature type="transmembrane region" description="Helical" evidence="8">
    <location>
        <begin position="147"/>
        <end position="166"/>
    </location>
</feature>